<evidence type="ECO:0000256" key="6">
    <source>
        <dbReference type="SAM" id="Phobius"/>
    </source>
</evidence>
<dbReference type="InterPro" id="IPR050833">
    <property type="entry name" value="Poly_Biosynth_Transport"/>
</dbReference>
<organism evidence="7 8">
    <name type="scientific">Tessaracoccus aquimaris</name>
    <dbReference type="NCBI Taxonomy" id="1332264"/>
    <lineage>
        <taxon>Bacteria</taxon>
        <taxon>Bacillati</taxon>
        <taxon>Actinomycetota</taxon>
        <taxon>Actinomycetes</taxon>
        <taxon>Propionibacteriales</taxon>
        <taxon>Propionibacteriaceae</taxon>
        <taxon>Tessaracoccus</taxon>
    </lineage>
</organism>
<feature type="transmembrane region" description="Helical" evidence="6">
    <location>
        <begin position="415"/>
        <end position="435"/>
    </location>
</feature>
<keyword evidence="3 6" id="KW-0812">Transmembrane</keyword>
<feature type="transmembrane region" description="Helical" evidence="6">
    <location>
        <begin position="248"/>
        <end position="270"/>
    </location>
</feature>
<comment type="subcellular location">
    <subcellularLocation>
        <location evidence="1">Cell membrane</location>
        <topology evidence="1">Multi-pass membrane protein</topology>
    </subcellularLocation>
</comment>
<dbReference type="STRING" id="1332264.BW730_16060"/>
<keyword evidence="5 6" id="KW-0472">Membrane</keyword>
<evidence type="ECO:0000313" key="7">
    <source>
        <dbReference type="EMBL" id="AQP48793.1"/>
    </source>
</evidence>
<evidence type="ECO:0000256" key="1">
    <source>
        <dbReference type="ARBA" id="ARBA00004651"/>
    </source>
</evidence>
<feature type="transmembrane region" description="Helical" evidence="6">
    <location>
        <begin position="291"/>
        <end position="310"/>
    </location>
</feature>
<dbReference type="AlphaFoldDB" id="A0A1Q2CRP4"/>
<evidence type="ECO:0000256" key="4">
    <source>
        <dbReference type="ARBA" id="ARBA00022989"/>
    </source>
</evidence>
<gene>
    <name evidence="7" type="ORF">BW730_16060</name>
</gene>
<reference evidence="8" key="1">
    <citation type="submission" date="2017-02" db="EMBL/GenBank/DDBJ databases">
        <title>Tessaracoccus aquaemaris sp. nov., isolated from the intestine of a Korean rockfish, Sebastes schlegelii, in a marine aquaculture pond.</title>
        <authorList>
            <person name="Tak E.J."/>
            <person name="Bae J.-W."/>
        </authorList>
    </citation>
    <scope>NUCLEOTIDE SEQUENCE [LARGE SCALE GENOMIC DNA]</scope>
    <source>
        <strain evidence="8">NSG39</strain>
    </source>
</reference>
<dbReference type="PANTHER" id="PTHR30250:SF11">
    <property type="entry name" value="O-ANTIGEN TRANSPORTER-RELATED"/>
    <property type="match status" value="1"/>
</dbReference>
<evidence type="ECO:0000256" key="2">
    <source>
        <dbReference type="ARBA" id="ARBA00022475"/>
    </source>
</evidence>
<protein>
    <recommendedName>
        <fullName evidence="9">Polysaccharide biosynthesis protein C-terminal domain-containing protein</fullName>
    </recommendedName>
</protein>
<keyword evidence="2" id="KW-1003">Cell membrane</keyword>
<sequence length="486" mass="51085">MDLEHPEQVPPARKALFSMLSVGLQGGSRFISNWLIGRIAGQLALGGVASATALAFTLNTLWPSSAQGGASKFIARARGKQDPDEVRAVAAHLSRRVLQVTGALAVLAPPIWVLLYGGAWWEGLCVSAILITVASSSFARGVHFGSGHVARSARVDLVASGFGIGFTVLLLLLGVRSIALSLPLSVSLGIYSLLCWPWSGSGRPDRELRSEIDKFITFSSLGSLASAGMLQISQLIARSLGEAAAGEYAPALQLVTPLSLITSALIMVLFPAMAEAQGSGDRDRIRKQTDAVTRAFMAILVPIFGALAIASRPVMALVWGTRFEGAAHLMPVFCLALLLNNLAAPSVASVTSGPHRNMWYSMLLSQAGLVAAIIGWVVLVPPLGVLGVAVGYGIGAALTAVSLFCVAWRMNSQRWFGLSIQILIGVAVIIAASVWRHLSPVDYLIDSLVAAGFALAWLAVFGRRVIGLLRSRRSGGGDKGDPGEGH</sequence>
<feature type="transmembrane region" description="Helical" evidence="6">
    <location>
        <begin position="154"/>
        <end position="172"/>
    </location>
</feature>
<keyword evidence="8" id="KW-1185">Reference proteome</keyword>
<dbReference type="GO" id="GO:0005886">
    <property type="term" value="C:plasma membrane"/>
    <property type="evidence" value="ECO:0007669"/>
    <property type="project" value="UniProtKB-SubCell"/>
</dbReference>
<feature type="transmembrane region" description="Helical" evidence="6">
    <location>
        <begin position="358"/>
        <end position="379"/>
    </location>
</feature>
<evidence type="ECO:0000256" key="3">
    <source>
        <dbReference type="ARBA" id="ARBA00022692"/>
    </source>
</evidence>
<feature type="transmembrane region" description="Helical" evidence="6">
    <location>
        <begin position="385"/>
        <end position="408"/>
    </location>
</feature>
<dbReference type="EMBL" id="CP019606">
    <property type="protein sequence ID" value="AQP48793.1"/>
    <property type="molecule type" value="Genomic_DNA"/>
</dbReference>
<dbReference type="Proteomes" id="UP000188145">
    <property type="component" value="Chromosome"/>
</dbReference>
<proteinExistence type="predicted"/>
<evidence type="ECO:0000256" key="5">
    <source>
        <dbReference type="ARBA" id="ARBA00023136"/>
    </source>
</evidence>
<dbReference type="PANTHER" id="PTHR30250">
    <property type="entry name" value="PST FAMILY PREDICTED COLANIC ACID TRANSPORTER"/>
    <property type="match status" value="1"/>
</dbReference>
<evidence type="ECO:0000313" key="8">
    <source>
        <dbReference type="Proteomes" id="UP000188145"/>
    </source>
</evidence>
<feature type="transmembrane region" description="Helical" evidence="6">
    <location>
        <begin position="447"/>
        <end position="466"/>
    </location>
</feature>
<feature type="transmembrane region" description="Helical" evidence="6">
    <location>
        <begin position="178"/>
        <end position="194"/>
    </location>
</feature>
<feature type="transmembrane region" description="Helical" evidence="6">
    <location>
        <begin position="215"/>
        <end position="236"/>
    </location>
</feature>
<dbReference type="KEGG" id="tes:BW730_16060"/>
<feature type="transmembrane region" description="Helical" evidence="6">
    <location>
        <begin position="39"/>
        <end position="62"/>
    </location>
</feature>
<accession>A0A1Q2CRP4</accession>
<dbReference type="Pfam" id="PF13440">
    <property type="entry name" value="Polysacc_synt_3"/>
    <property type="match status" value="1"/>
</dbReference>
<feature type="transmembrane region" description="Helical" evidence="6">
    <location>
        <begin position="121"/>
        <end position="142"/>
    </location>
</feature>
<keyword evidence="4 6" id="KW-1133">Transmembrane helix</keyword>
<evidence type="ECO:0008006" key="9">
    <source>
        <dbReference type="Google" id="ProtNLM"/>
    </source>
</evidence>
<feature type="transmembrane region" description="Helical" evidence="6">
    <location>
        <begin position="330"/>
        <end position="351"/>
    </location>
</feature>
<name>A0A1Q2CRP4_9ACTN</name>